<evidence type="ECO:0000313" key="3">
    <source>
        <dbReference type="Proteomes" id="UP000319483"/>
    </source>
</evidence>
<dbReference type="GO" id="GO:0005886">
    <property type="term" value="C:plasma membrane"/>
    <property type="evidence" value="ECO:0007669"/>
    <property type="project" value="TreeGrafter"/>
</dbReference>
<protein>
    <submittedName>
        <fullName evidence="2">DUF805 domain-containing protein</fullName>
    </submittedName>
</protein>
<feature type="transmembrane region" description="Helical" evidence="1">
    <location>
        <begin position="47"/>
        <end position="67"/>
    </location>
</feature>
<keyword evidence="1" id="KW-1133">Transmembrane helix</keyword>
<dbReference type="InterPro" id="IPR008523">
    <property type="entry name" value="DUF805"/>
</dbReference>
<gene>
    <name evidence="2" type="ORF">FPQ15_08205</name>
</gene>
<comment type="caution">
    <text evidence="2">The sequence shown here is derived from an EMBL/GenBank/DDBJ whole genome shotgun (WGS) entry which is preliminary data.</text>
</comment>
<sequence length="115" mass="13109">MNWFIDGITKNYVNFSGRARRKEYWMFTLFNVIAGFVVMLLDSLLGLNYVLTLIYTLAILLPSLAVTVRRLHDTGKSGWWLLIEFVPFGSIILFVFCVIDSTPGPNQYGENPKGL</sequence>
<feature type="transmembrane region" description="Helical" evidence="1">
    <location>
        <begin position="24"/>
        <end position="41"/>
    </location>
</feature>
<name>A0A556SBI8_9GAMM</name>
<dbReference type="Pfam" id="PF05656">
    <property type="entry name" value="DUF805"/>
    <property type="match status" value="1"/>
</dbReference>
<proteinExistence type="predicted"/>
<dbReference type="PANTHER" id="PTHR34980:SF2">
    <property type="entry name" value="INNER MEMBRANE PROTEIN YHAH-RELATED"/>
    <property type="match status" value="1"/>
</dbReference>
<dbReference type="RefSeq" id="WP_086326274.1">
    <property type="nucleotide sequence ID" value="NZ_CAMLAP010000029.1"/>
</dbReference>
<evidence type="ECO:0000313" key="2">
    <source>
        <dbReference type="EMBL" id="TSJ98484.1"/>
    </source>
</evidence>
<feature type="transmembrane region" description="Helical" evidence="1">
    <location>
        <begin position="79"/>
        <end position="99"/>
    </location>
</feature>
<keyword evidence="1" id="KW-0812">Transmembrane</keyword>
<dbReference type="PANTHER" id="PTHR34980">
    <property type="entry name" value="INNER MEMBRANE PROTEIN-RELATED-RELATED"/>
    <property type="match status" value="1"/>
</dbReference>
<keyword evidence="1" id="KW-0472">Membrane</keyword>
<reference evidence="2 3" key="1">
    <citation type="submission" date="2019-07" db="EMBL/GenBank/DDBJ databases">
        <title>Gilliamella genomes.</title>
        <authorList>
            <person name="Zheng H."/>
        </authorList>
    </citation>
    <scope>NUCLEOTIDE SEQUENCE [LARGE SCALE GENOMIC DNA]</scope>
    <source>
        <strain evidence="2 3">W8127</strain>
    </source>
</reference>
<dbReference type="AlphaFoldDB" id="A0A556SBI8"/>
<dbReference type="EMBL" id="VMHM01000010">
    <property type="protein sequence ID" value="TSJ98484.1"/>
    <property type="molecule type" value="Genomic_DNA"/>
</dbReference>
<evidence type="ECO:0000256" key="1">
    <source>
        <dbReference type="SAM" id="Phobius"/>
    </source>
</evidence>
<dbReference type="Proteomes" id="UP000319483">
    <property type="component" value="Unassembled WGS sequence"/>
</dbReference>
<accession>A0A556SBI8</accession>
<organism evidence="2 3">
    <name type="scientific">Gilliamella apicola</name>
    <dbReference type="NCBI Taxonomy" id="1196095"/>
    <lineage>
        <taxon>Bacteria</taxon>
        <taxon>Pseudomonadati</taxon>
        <taxon>Pseudomonadota</taxon>
        <taxon>Gammaproteobacteria</taxon>
        <taxon>Orbales</taxon>
        <taxon>Orbaceae</taxon>
        <taxon>Gilliamella</taxon>
    </lineage>
</organism>